<accession>A0A8H3F0U0</accession>
<feature type="compositionally biased region" description="Low complexity" evidence="1">
    <location>
        <begin position="355"/>
        <end position="380"/>
    </location>
</feature>
<feature type="region of interest" description="Disordered" evidence="1">
    <location>
        <begin position="347"/>
        <end position="399"/>
    </location>
</feature>
<keyword evidence="2" id="KW-0732">Signal</keyword>
<gene>
    <name evidence="3" type="ORF">GOMPHAMPRED_000933</name>
</gene>
<proteinExistence type="predicted"/>
<evidence type="ECO:0000256" key="1">
    <source>
        <dbReference type="SAM" id="MobiDB-lite"/>
    </source>
</evidence>
<feature type="signal peptide" evidence="2">
    <location>
        <begin position="1"/>
        <end position="21"/>
    </location>
</feature>
<feature type="compositionally biased region" description="Polar residues" evidence="1">
    <location>
        <begin position="384"/>
        <end position="399"/>
    </location>
</feature>
<comment type="caution">
    <text evidence="3">The sequence shown here is derived from an EMBL/GenBank/DDBJ whole genome shotgun (WGS) entry which is preliminary data.</text>
</comment>
<feature type="chain" id="PRO_5034323063" evidence="2">
    <location>
        <begin position="22"/>
        <end position="399"/>
    </location>
</feature>
<protein>
    <submittedName>
        <fullName evidence="3">Uncharacterized protein</fullName>
    </submittedName>
</protein>
<reference evidence="3" key="1">
    <citation type="submission" date="2021-03" db="EMBL/GenBank/DDBJ databases">
        <authorList>
            <person name="Tagirdzhanova G."/>
        </authorList>
    </citation>
    <scope>NUCLEOTIDE SEQUENCE</scope>
</reference>
<dbReference type="Proteomes" id="UP000664169">
    <property type="component" value="Unassembled WGS sequence"/>
</dbReference>
<evidence type="ECO:0000313" key="3">
    <source>
        <dbReference type="EMBL" id="CAF9916227.1"/>
    </source>
</evidence>
<sequence>MLVHFQAVSFAIAIASTFTFAQSTEAIHGVSTPPITPPLQHEGALLEPRKAQPAGPPAVDWRGKAAPKIFCTPSVAKEVRIVGVAVLKERVDKGWLTGDSTSVQLLLYDHACRLLNQTVIGAQGYKNYDNFVRWDMDRNSAVSLTMDTMPTYQSAGYCPGGYNCTRTPSYWSCGPPASKVPTTTCSITKGRLNIKTFAWGSGGNTRDQYSDIWVSSAIPKDACDCHGGSAANGLPTEYVYGCQCHIDADMSVAMSGEVSTGCREEERIGYCPADPDPYAFEPAIPPPWVNSPGRFRDTTAGPEISTPVVHGPTKSTVCVGCPGWDSWLTGITKGAFTQKSGISLSHTLSFHNPHKPSSSASKAPSLKSSATSKHTSATPKIAKHSSNAAPGQSMTIKSP</sequence>
<evidence type="ECO:0000256" key="2">
    <source>
        <dbReference type="SAM" id="SignalP"/>
    </source>
</evidence>
<dbReference type="AlphaFoldDB" id="A0A8H3F0U0"/>
<dbReference type="EMBL" id="CAJPDQ010000011">
    <property type="protein sequence ID" value="CAF9916227.1"/>
    <property type="molecule type" value="Genomic_DNA"/>
</dbReference>
<name>A0A8H3F0U0_9LECA</name>
<evidence type="ECO:0000313" key="4">
    <source>
        <dbReference type="Proteomes" id="UP000664169"/>
    </source>
</evidence>
<organism evidence="3 4">
    <name type="scientific">Gomphillus americanus</name>
    <dbReference type="NCBI Taxonomy" id="1940652"/>
    <lineage>
        <taxon>Eukaryota</taxon>
        <taxon>Fungi</taxon>
        <taxon>Dikarya</taxon>
        <taxon>Ascomycota</taxon>
        <taxon>Pezizomycotina</taxon>
        <taxon>Lecanoromycetes</taxon>
        <taxon>OSLEUM clade</taxon>
        <taxon>Ostropomycetidae</taxon>
        <taxon>Ostropales</taxon>
        <taxon>Graphidaceae</taxon>
        <taxon>Gomphilloideae</taxon>
        <taxon>Gomphillus</taxon>
    </lineage>
</organism>
<keyword evidence="4" id="KW-1185">Reference proteome</keyword>